<evidence type="ECO:0000313" key="2">
    <source>
        <dbReference type="Proteomes" id="UP000326757"/>
    </source>
</evidence>
<name>A0A5N6KIN4_MONLA</name>
<proteinExistence type="predicted"/>
<accession>A0A5N6KIN4</accession>
<keyword evidence="2" id="KW-1185">Reference proteome</keyword>
<dbReference type="EMBL" id="VIGI01000002">
    <property type="protein sequence ID" value="KAB8303547.1"/>
    <property type="molecule type" value="Genomic_DNA"/>
</dbReference>
<comment type="caution">
    <text evidence="1">The sequence shown here is derived from an EMBL/GenBank/DDBJ whole genome shotgun (WGS) entry which is preliminary data.</text>
</comment>
<evidence type="ECO:0000313" key="1">
    <source>
        <dbReference type="EMBL" id="KAB8303547.1"/>
    </source>
</evidence>
<gene>
    <name evidence="1" type="ORF">EYC80_004954</name>
</gene>
<dbReference type="Proteomes" id="UP000326757">
    <property type="component" value="Unassembled WGS sequence"/>
</dbReference>
<protein>
    <submittedName>
        <fullName evidence="1">Uncharacterized protein</fullName>
    </submittedName>
</protein>
<sequence>MIYTRQIEWVQSYLPFKNVSLVISTAKRIQNGNKYTQGTSFGHLSQLVCSLLSSPLLIVYPAMRTRKLTQTDKSVSLKLEDNTLKEMKNRDQPDQLYCVAR</sequence>
<dbReference type="AlphaFoldDB" id="A0A5N6KIN4"/>
<reference evidence="1 2" key="1">
    <citation type="submission" date="2019-06" db="EMBL/GenBank/DDBJ databases">
        <title>Genome Sequence of the Brown Rot Fungal Pathogen Monilinia laxa.</title>
        <authorList>
            <person name="De Miccolis Angelini R.M."/>
            <person name="Landi L."/>
            <person name="Abate D."/>
            <person name="Pollastro S."/>
            <person name="Romanazzi G."/>
            <person name="Faretra F."/>
        </authorList>
    </citation>
    <scope>NUCLEOTIDE SEQUENCE [LARGE SCALE GENOMIC DNA]</scope>
    <source>
        <strain evidence="1 2">Mlax316</strain>
    </source>
</reference>
<organism evidence="1 2">
    <name type="scientific">Monilinia laxa</name>
    <name type="common">Brown rot fungus</name>
    <name type="synonym">Sclerotinia laxa</name>
    <dbReference type="NCBI Taxonomy" id="61186"/>
    <lineage>
        <taxon>Eukaryota</taxon>
        <taxon>Fungi</taxon>
        <taxon>Dikarya</taxon>
        <taxon>Ascomycota</taxon>
        <taxon>Pezizomycotina</taxon>
        <taxon>Leotiomycetes</taxon>
        <taxon>Helotiales</taxon>
        <taxon>Sclerotiniaceae</taxon>
        <taxon>Monilinia</taxon>
    </lineage>
</organism>